<feature type="region of interest" description="Disordered" evidence="7">
    <location>
        <begin position="1"/>
        <end position="29"/>
    </location>
</feature>
<keyword evidence="4" id="KW-0057">Aromatic amino acid biosynthesis</keyword>
<sequence length="449" mass="49656">MAGLTSWRSTRVPFLTKPKPSPLHHRPNNFSMNPNPGAGNRFPVTSIKAQQAEASTVNKEDELKAKEWEVRMLQEEVAASQGIRIRRRPPTGPPVHYVGPFEFRIQNEGNTPRNILEEIVWNKDVEVSQMKQRKPLSSLKKSLDNAPPTRDFVGALREANHRTGFPGLIAEVKKASPSRGILREDFDPVEIAKAYEKGGAACLSVLTDEKYFKGSFENLEAIRNAGVKCPLLCKEFVVDAWQIFYARVKGADAILLIAAVLPDLDIKYMTKICKMLGLTALVEVHDEREMDRVLAIEGVELIGINNRNLETFEVDISNTKKLLEGERGQLICQKDIIVVGESGLFTPDDIAYVQEAGVKAVLVGESIVKQSDPGKGISGLFGKDISFGNHFGVGPKVVFETWSIQPKLEQCAQDNAAAHGTSIPFLTFIDLLGFECGVSSRNHIKVLEI</sequence>
<evidence type="ECO:0000256" key="5">
    <source>
        <dbReference type="ARBA" id="ARBA00023239"/>
    </source>
</evidence>
<evidence type="ECO:0000313" key="10">
    <source>
        <dbReference type="Proteomes" id="UP000886885"/>
    </source>
</evidence>
<keyword evidence="2" id="KW-0210">Decarboxylase</keyword>
<dbReference type="CDD" id="cd00331">
    <property type="entry name" value="IGPS"/>
    <property type="match status" value="1"/>
</dbReference>
<keyword evidence="3" id="KW-0822">Tryptophan biosynthesis</keyword>
<feature type="domain" description="Indole-3-glycerol phosphate synthase" evidence="8">
    <location>
        <begin position="116"/>
        <end position="377"/>
    </location>
</feature>
<evidence type="ECO:0000256" key="4">
    <source>
        <dbReference type="ARBA" id="ARBA00023141"/>
    </source>
</evidence>
<dbReference type="InterPro" id="IPR045186">
    <property type="entry name" value="Indole-3-glycerol_P_synth"/>
</dbReference>
<dbReference type="GO" id="GO:0000162">
    <property type="term" value="P:L-tryptophan biosynthetic process"/>
    <property type="evidence" value="ECO:0007669"/>
    <property type="project" value="UniProtKB-KW"/>
</dbReference>
<dbReference type="PROSITE" id="PS00614">
    <property type="entry name" value="IGPS"/>
    <property type="match status" value="1"/>
</dbReference>
<dbReference type="InterPro" id="IPR001468">
    <property type="entry name" value="Indole-3-GlycerolPSynthase_CS"/>
</dbReference>
<protein>
    <recommendedName>
        <fullName evidence="8">Indole-3-glycerol phosphate synthase domain-containing protein</fullName>
    </recommendedName>
</protein>
<evidence type="ECO:0000256" key="3">
    <source>
        <dbReference type="ARBA" id="ARBA00022822"/>
    </source>
</evidence>
<proteinExistence type="inferred from homology"/>
<dbReference type="PANTHER" id="PTHR22854:SF2">
    <property type="entry name" value="INDOLE-3-GLYCEROL-PHOSPHATE SYNTHASE"/>
    <property type="match status" value="1"/>
</dbReference>
<comment type="pathway">
    <text evidence="6">Amino-acid biosynthesis.</text>
</comment>
<name>A0A8X8CAW3_POPTO</name>
<evidence type="ECO:0000256" key="2">
    <source>
        <dbReference type="ARBA" id="ARBA00022793"/>
    </source>
</evidence>
<keyword evidence="10" id="KW-1185">Reference proteome</keyword>
<comment type="caution">
    <text evidence="9">The sequence shown here is derived from an EMBL/GenBank/DDBJ whole genome shotgun (WGS) entry which is preliminary data.</text>
</comment>
<keyword evidence="5" id="KW-0456">Lyase</keyword>
<dbReference type="Proteomes" id="UP000886885">
    <property type="component" value="Chromosome 14D"/>
</dbReference>
<dbReference type="InterPro" id="IPR013798">
    <property type="entry name" value="Indole-3-glycerol_P_synth_dom"/>
</dbReference>
<accession>A0A8X8CAW3</accession>
<evidence type="ECO:0000256" key="7">
    <source>
        <dbReference type="SAM" id="MobiDB-lite"/>
    </source>
</evidence>
<evidence type="ECO:0000256" key="1">
    <source>
        <dbReference type="ARBA" id="ARBA00022605"/>
    </source>
</evidence>
<dbReference type="OrthoDB" id="524799at2759"/>
<evidence type="ECO:0000259" key="8">
    <source>
        <dbReference type="Pfam" id="PF00218"/>
    </source>
</evidence>
<dbReference type="NCBIfam" id="NF001372">
    <property type="entry name" value="PRK00278.1-4"/>
    <property type="match status" value="1"/>
</dbReference>
<evidence type="ECO:0000256" key="6">
    <source>
        <dbReference type="ARBA" id="ARBA00029440"/>
    </source>
</evidence>
<dbReference type="Pfam" id="PF00218">
    <property type="entry name" value="IGPS"/>
    <property type="match status" value="1"/>
</dbReference>
<dbReference type="GO" id="GO:0004425">
    <property type="term" value="F:indole-3-glycerol-phosphate synthase activity"/>
    <property type="evidence" value="ECO:0007669"/>
    <property type="project" value="InterPro"/>
</dbReference>
<dbReference type="AlphaFoldDB" id="A0A8X8CAW3"/>
<gene>
    <name evidence="9" type="ORF">POTOM_048723</name>
</gene>
<keyword evidence="1" id="KW-0028">Amino-acid biosynthesis</keyword>
<organism evidence="9 10">
    <name type="scientific">Populus tomentosa</name>
    <name type="common">Chinese white poplar</name>
    <dbReference type="NCBI Taxonomy" id="118781"/>
    <lineage>
        <taxon>Eukaryota</taxon>
        <taxon>Viridiplantae</taxon>
        <taxon>Streptophyta</taxon>
        <taxon>Embryophyta</taxon>
        <taxon>Tracheophyta</taxon>
        <taxon>Spermatophyta</taxon>
        <taxon>Magnoliopsida</taxon>
        <taxon>eudicotyledons</taxon>
        <taxon>Gunneridae</taxon>
        <taxon>Pentapetalae</taxon>
        <taxon>rosids</taxon>
        <taxon>fabids</taxon>
        <taxon>Malpighiales</taxon>
        <taxon>Salicaceae</taxon>
        <taxon>Saliceae</taxon>
        <taxon>Populus</taxon>
    </lineage>
</organism>
<reference evidence="9" key="1">
    <citation type="journal article" date="2020" name="bioRxiv">
        <title>Hybrid origin of Populus tomentosa Carr. identified through genome sequencing and phylogenomic analysis.</title>
        <authorList>
            <person name="An X."/>
            <person name="Gao K."/>
            <person name="Chen Z."/>
            <person name="Li J."/>
            <person name="Yang X."/>
            <person name="Yang X."/>
            <person name="Zhou J."/>
            <person name="Guo T."/>
            <person name="Zhao T."/>
            <person name="Huang S."/>
            <person name="Miao D."/>
            <person name="Khan W.U."/>
            <person name="Rao P."/>
            <person name="Ye M."/>
            <person name="Lei B."/>
            <person name="Liao W."/>
            <person name="Wang J."/>
            <person name="Ji L."/>
            <person name="Li Y."/>
            <person name="Guo B."/>
            <person name="Mustafa N.S."/>
            <person name="Li S."/>
            <person name="Yun Q."/>
            <person name="Keller S.R."/>
            <person name="Mao J."/>
            <person name="Zhang R."/>
            <person name="Strauss S.H."/>
        </authorList>
    </citation>
    <scope>NUCLEOTIDE SEQUENCE</scope>
    <source>
        <strain evidence="9">GM15</strain>
        <tissue evidence="9">Leaf</tissue>
    </source>
</reference>
<evidence type="ECO:0000313" key="9">
    <source>
        <dbReference type="EMBL" id="KAG6748789.1"/>
    </source>
</evidence>
<dbReference type="HAMAP" id="MF_00134_B">
    <property type="entry name" value="IGPS_B"/>
    <property type="match status" value="1"/>
</dbReference>
<dbReference type="GO" id="GO:0004640">
    <property type="term" value="F:phosphoribosylanthranilate isomerase activity"/>
    <property type="evidence" value="ECO:0007669"/>
    <property type="project" value="TreeGrafter"/>
</dbReference>
<dbReference type="FunFam" id="3.20.20.70:FF:000146">
    <property type="entry name" value="Indole-3-glycerol phosphate synthase chloroplastic"/>
    <property type="match status" value="1"/>
</dbReference>
<dbReference type="EMBL" id="JAAWWB010000028">
    <property type="protein sequence ID" value="KAG6748789.1"/>
    <property type="molecule type" value="Genomic_DNA"/>
</dbReference>
<dbReference type="NCBIfam" id="NF001377">
    <property type="entry name" value="PRK00278.2-4"/>
    <property type="match status" value="1"/>
</dbReference>
<dbReference type="PANTHER" id="PTHR22854">
    <property type="entry name" value="TRYPTOPHAN BIOSYNTHESIS PROTEIN"/>
    <property type="match status" value="1"/>
</dbReference>